<feature type="domain" description="Tyrosine-protein phosphatase" evidence="10">
    <location>
        <begin position="1274"/>
        <end position="1523"/>
    </location>
</feature>
<dbReference type="SUPFAM" id="SSF48726">
    <property type="entry name" value="Immunoglobulin"/>
    <property type="match status" value="2"/>
</dbReference>
<evidence type="ECO:0000256" key="4">
    <source>
        <dbReference type="ARBA" id="ARBA00022801"/>
    </source>
</evidence>
<feature type="compositionally biased region" description="Basic and acidic residues" evidence="8">
    <location>
        <begin position="48"/>
        <end position="57"/>
    </location>
</feature>
<keyword evidence="5" id="KW-0904">Protein phosphatase</keyword>
<dbReference type="InterPro" id="IPR003961">
    <property type="entry name" value="FN3_dom"/>
</dbReference>
<comment type="catalytic activity">
    <reaction evidence="7">
        <text>O-phospho-L-tyrosyl-[protein] + H2O = L-tyrosyl-[protein] + phosphate</text>
        <dbReference type="Rhea" id="RHEA:10684"/>
        <dbReference type="Rhea" id="RHEA-COMP:10136"/>
        <dbReference type="Rhea" id="RHEA-COMP:20101"/>
        <dbReference type="ChEBI" id="CHEBI:15377"/>
        <dbReference type="ChEBI" id="CHEBI:43474"/>
        <dbReference type="ChEBI" id="CHEBI:46858"/>
        <dbReference type="ChEBI" id="CHEBI:61978"/>
        <dbReference type="EC" id="3.1.3.48"/>
    </reaction>
</comment>
<protein>
    <recommendedName>
        <fullName evidence="2">protein-tyrosine-phosphatase</fullName>
        <ecNumber evidence="2">3.1.3.48</ecNumber>
    </recommendedName>
</protein>
<feature type="domain" description="Tyrosine specific protein phosphatases" evidence="11">
    <location>
        <begin position="1446"/>
        <end position="1514"/>
    </location>
</feature>
<evidence type="ECO:0000256" key="7">
    <source>
        <dbReference type="ARBA" id="ARBA00051722"/>
    </source>
</evidence>
<dbReference type="EMBL" id="JAIZAY010000006">
    <property type="protein sequence ID" value="KAJ8040624.1"/>
    <property type="molecule type" value="Genomic_DNA"/>
</dbReference>
<dbReference type="InterPro" id="IPR036116">
    <property type="entry name" value="FN3_sf"/>
</dbReference>
<dbReference type="EC" id="3.1.3.48" evidence="2"/>
<dbReference type="InterPro" id="IPR000242">
    <property type="entry name" value="PTP_cat"/>
</dbReference>
<dbReference type="SUPFAM" id="SSF52799">
    <property type="entry name" value="(Phosphotyrosine protein) phosphatases II"/>
    <property type="match status" value="2"/>
</dbReference>
<sequence>MPFPVFLGVKNYNQGSCFQTARPVLRISEVCKISVWKNTVKSDFELHKTRRSEDRVGNSKTASGLETGPNTYPSQVTYTTVARLRSNSLHYILPSTTYCKYRPASRAHQIPMNLWKENKRNWTVLALIGFGLSLYVSTVYCQATCGSTTETEGTFGVNCSEVCTCAVNAVCNNITGQCSGSLCGSKEDTFACDKNDLKVVVSPSSLFVAEATSFMVTCIVNLTPEDVTVSWRNPRGIIVTSGGKYEMFRKSDTVYDLTVTNAGPEDSGLYTCIATLNHPTFDFALVQESKKIIVFAQGKIFEFPKSVVKKMPGETLQLTCKALFEAASQSSSLRWTWNEGAVDFNQTLQLIEDIEYFGTTQVVLTRTLDFSNLTRSMGGTYACSASENGNNESDKKEVDVFIVEPAEISDLHLSSKTPWSLYFTWNVVSTGNDDNLCIAQHCLEEECSAVCCMSEVACNITGLSPDTTYNISVICDNYAGSSKELTFFGAKTTTSGPLSPVNPEVQDSSLYCNITWEEPRQENGPGLYYQIRQTIARRDTQELEAQFYTEKIYDTKFSTQKKQLALNSVFSFDICAGNDHSLGGCISGNETCVTDFGAPDSVPDLRLASSTDSVTSSSFTLLTPIVDDRNGPISCYEFVVLESEVADLRADPDSDYPFNSVQDKQFNRSLPYRALVLTGERLQDTSTIIIGGEQFSSSVCKLSSVSSRNKRSGHLPIVVSTLEASNEALKGDTDYKIFMRVYVGLENGTSMYASSRYLQVKTTKTGGIVSIIVIILALSAVATVLFVIWMIQRRHWVQKKTITRLEDGHLNGGYVNQGFAAGTASYLSLQSMNTSENLSSSSYLSLKQTVAGINSMQPLTASLDITRQQSVTAPPDPHSQDTGYLEMKGNIQKPSCEDVPYEVSSEATESKEYEEEEYTSSCKRDLIGHSIEDTDLEMEEGEKSDKEIDYEEIPPEMDDDYSRVLYEKLLAPVPLHVSELPSYIEQRKGSGPKSLEREFELLPKGQQEPWAVAVKEENASKNPFPNILPYDHTRVKLFKLQNDSSSDYYNASFITDQFNKTSFIAAQGPSSSTLEDFWRMVWQEKVEVIVMVTNLEEEDKQLCVQYWPEVIDEKIEFGEISVKLSSVESFSDFQVRKMQIQKETEPSAGVIQFQYLSWPYLKVPQNTTSLLSFAKLVKEAQKNVQVPNIIHCSDGAGATGTFLALCCLLDDLSEGNEISVYDFVKKMRKNRVNMVQTKTQYVYLYNALLEAHLTPQSELSAEALNEMNITPDLLLDEFQVLKKLTSYSRKKEKGSLEENKHKNRFSDIIPVDQCRPLLSSESLMGGNDYINASLVNSFLKKNAYILTQSPLPTTVEDFWRLVFDYQCRTIVVLHRIDGSSKTLPYYWPRGGSVQYGSLSVENIGVENFDGFIQRKFTVSHLDKMDARPVTQIHLNSWETDDPSILGDFFSTAEKYQESPTLVHCLDGCAHSGVFVTVQCEMQRFRHSRRINIFSRVRELGTANPYIIPKMEDYAFCHKILKYMVNTEPTGNELKSDSN</sequence>
<organism evidence="14 15">
    <name type="scientific">Holothuria leucospilota</name>
    <name type="common">Black long sea cucumber</name>
    <name type="synonym">Mertensiothuria leucospilota</name>
    <dbReference type="NCBI Taxonomy" id="206669"/>
    <lineage>
        <taxon>Eukaryota</taxon>
        <taxon>Metazoa</taxon>
        <taxon>Echinodermata</taxon>
        <taxon>Eleutherozoa</taxon>
        <taxon>Echinozoa</taxon>
        <taxon>Holothuroidea</taxon>
        <taxon>Aspidochirotacea</taxon>
        <taxon>Aspidochirotida</taxon>
        <taxon>Holothuriidae</taxon>
        <taxon>Holothuria</taxon>
    </lineage>
</organism>
<dbReference type="Pfam" id="PF00102">
    <property type="entry name" value="Y_phosphatase"/>
    <property type="match status" value="2"/>
</dbReference>
<dbReference type="InterPro" id="IPR029021">
    <property type="entry name" value="Prot-tyrosine_phosphatase-like"/>
</dbReference>
<dbReference type="InterPro" id="IPR013783">
    <property type="entry name" value="Ig-like_fold"/>
</dbReference>
<keyword evidence="9" id="KW-0812">Transmembrane</keyword>
<evidence type="ECO:0000256" key="5">
    <source>
        <dbReference type="ARBA" id="ARBA00022912"/>
    </source>
</evidence>
<dbReference type="InterPro" id="IPR036179">
    <property type="entry name" value="Ig-like_dom_sf"/>
</dbReference>
<dbReference type="OrthoDB" id="10503126at2759"/>
<dbReference type="SMART" id="SM00404">
    <property type="entry name" value="PTPc_motif"/>
    <property type="match status" value="2"/>
</dbReference>
<keyword evidence="14" id="KW-0675">Receptor</keyword>
<comment type="caution">
    <text evidence="14">The sequence shown here is derived from an EMBL/GenBank/DDBJ whole genome shotgun (WGS) entry which is preliminary data.</text>
</comment>
<dbReference type="Proteomes" id="UP001152320">
    <property type="component" value="Chromosome 6"/>
</dbReference>
<gene>
    <name evidence="14" type="ORF">HOLleu_14969</name>
</gene>
<evidence type="ECO:0000313" key="14">
    <source>
        <dbReference type="EMBL" id="KAJ8040624.1"/>
    </source>
</evidence>
<feature type="domain" description="Fibronectin type-III" evidence="13">
    <location>
        <begin position="407"/>
        <end position="497"/>
    </location>
</feature>
<keyword evidence="15" id="KW-1185">Reference proteome</keyword>
<evidence type="ECO:0000256" key="3">
    <source>
        <dbReference type="ARBA" id="ARBA00022729"/>
    </source>
</evidence>
<dbReference type="InterPro" id="IPR000387">
    <property type="entry name" value="Tyr_Pase_dom"/>
</dbReference>
<dbReference type="Pfam" id="PF13927">
    <property type="entry name" value="Ig_3"/>
    <property type="match status" value="1"/>
</dbReference>
<dbReference type="PANTHER" id="PTHR19134:SF560">
    <property type="entry name" value="PROTEIN-TYROSINE-PHOSPHATASE"/>
    <property type="match status" value="1"/>
</dbReference>
<dbReference type="PRINTS" id="PR00700">
    <property type="entry name" value="PRTYPHPHTASE"/>
</dbReference>
<evidence type="ECO:0000259" key="12">
    <source>
        <dbReference type="PROSITE" id="PS50835"/>
    </source>
</evidence>
<comment type="subcellular location">
    <subcellularLocation>
        <location evidence="1">Membrane</location>
        <topology evidence="1">Single-pass membrane protein</topology>
    </subcellularLocation>
</comment>
<keyword evidence="9" id="KW-1133">Transmembrane helix</keyword>
<dbReference type="PROSITE" id="PS50056">
    <property type="entry name" value="TYR_PHOSPHATASE_2"/>
    <property type="match status" value="2"/>
</dbReference>
<dbReference type="InterPro" id="IPR003599">
    <property type="entry name" value="Ig_sub"/>
</dbReference>
<dbReference type="FunFam" id="3.90.190.10:FF:000102">
    <property type="entry name" value="Receptor-type tyrosine-protein phosphatase"/>
    <property type="match status" value="2"/>
</dbReference>
<dbReference type="SMART" id="SM00409">
    <property type="entry name" value="IG"/>
    <property type="match status" value="2"/>
</dbReference>
<accession>A0A9Q1C9R3</accession>
<feature type="region of interest" description="Disordered" evidence="8">
    <location>
        <begin position="48"/>
        <end position="71"/>
    </location>
</feature>
<evidence type="ECO:0000256" key="1">
    <source>
        <dbReference type="ARBA" id="ARBA00004167"/>
    </source>
</evidence>
<dbReference type="Gene3D" id="3.90.190.10">
    <property type="entry name" value="Protein tyrosine phosphatase superfamily"/>
    <property type="match status" value="2"/>
</dbReference>
<evidence type="ECO:0000313" key="15">
    <source>
        <dbReference type="Proteomes" id="UP001152320"/>
    </source>
</evidence>
<feature type="transmembrane region" description="Helical" evidence="9">
    <location>
        <begin position="768"/>
        <end position="791"/>
    </location>
</feature>
<dbReference type="PROSITE" id="PS50055">
    <property type="entry name" value="TYR_PHOSPHATASE_PTP"/>
    <property type="match status" value="2"/>
</dbReference>
<keyword evidence="4" id="KW-0378">Hydrolase</keyword>
<evidence type="ECO:0000256" key="8">
    <source>
        <dbReference type="SAM" id="MobiDB-lite"/>
    </source>
</evidence>
<dbReference type="InterPro" id="IPR007110">
    <property type="entry name" value="Ig-like_dom"/>
</dbReference>
<dbReference type="CDD" id="cd00047">
    <property type="entry name" value="PTPc"/>
    <property type="match status" value="2"/>
</dbReference>
<evidence type="ECO:0000256" key="9">
    <source>
        <dbReference type="SAM" id="Phobius"/>
    </source>
</evidence>
<feature type="domain" description="Tyrosine-protein phosphatase" evidence="10">
    <location>
        <begin position="995"/>
        <end position="1251"/>
    </location>
</feature>
<dbReference type="InterPro" id="IPR003595">
    <property type="entry name" value="Tyr_Pase_cat"/>
</dbReference>
<reference evidence="14" key="1">
    <citation type="submission" date="2021-10" db="EMBL/GenBank/DDBJ databases">
        <title>Tropical sea cucumber genome reveals ecological adaptation and Cuvierian tubules defense mechanism.</title>
        <authorList>
            <person name="Chen T."/>
        </authorList>
    </citation>
    <scope>NUCLEOTIDE SEQUENCE</scope>
    <source>
        <strain evidence="14">Nanhai2018</strain>
        <tissue evidence="14">Muscle</tissue>
    </source>
</reference>
<keyword evidence="6 9" id="KW-0472">Membrane</keyword>
<name>A0A9Q1C9R3_HOLLE</name>
<dbReference type="PANTHER" id="PTHR19134">
    <property type="entry name" value="RECEPTOR-TYPE TYROSINE-PROTEIN PHOSPHATASE"/>
    <property type="match status" value="1"/>
</dbReference>
<evidence type="ECO:0000259" key="10">
    <source>
        <dbReference type="PROSITE" id="PS50055"/>
    </source>
</evidence>
<evidence type="ECO:0000256" key="2">
    <source>
        <dbReference type="ARBA" id="ARBA00013064"/>
    </source>
</evidence>
<evidence type="ECO:0000256" key="6">
    <source>
        <dbReference type="ARBA" id="ARBA00023136"/>
    </source>
</evidence>
<dbReference type="PROSITE" id="PS50853">
    <property type="entry name" value="FN3"/>
    <property type="match status" value="1"/>
</dbReference>
<dbReference type="InterPro" id="IPR050348">
    <property type="entry name" value="Protein-Tyr_Phosphatase"/>
</dbReference>
<dbReference type="SUPFAM" id="SSF49265">
    <property type="entry name" value="Fibronectin type III"/>
    <property type="match status" value="1"/>
</dbReference>
<dbReference type="GO" id="GO:0004725">
    <property type="term" value="F:protein tyrosine phosphatase activity"/>
    <property type="evidence" value="ECO:0007669"/>
    <property type="project" value="UniProtKB-EC"/>
</dbReference>
<evidence type="ECO:0000259" key="13">
    <source>
        <dbReference type="PROSITE" id="PS50853"/>
    </source>
</evidence>
<dbReference type="SMART" id="SM00060">
    <property type="entry name" value="FN3"/>
    <property type="match status" value="2"/>
</dbReference>
<feature type="domain" description="Ig-like" evidence="12">
    <location>
        <begin position="197"/>
        <end position="282"/>
    </location>
</feature>
<evidence type="ECO:0000259" key="11">
    <source>
        <dbReference type="PROSITE" id="PS50056"/>
    </source>
</evidence>
<dbReference type="GO" id="GO:0016020">
    <property type="term" value="C:membrane"/>
    <property type="evidence" value="ECO:0007669"/>
    <property type="project" value="UniProtKB-SubCell"/>
</dbReference>
<dbReference type="Gene3D" id="2.60.40.10">
    <property type="entry name" value="Immunoglobulins"/>
    <property type="match status" value="4"/>
</dbReference>
<feature type="compositionally biased region" description="Polar residues" evidence="8">
    <location>
        <begin position="58"/>
        <end position="71"/>
    </location>
</feature>
<feature type="domain" description="Ig-like" evidence="12">
    <location>
        <begin position="298"/>
        <end position="399"/>
    </location>
</feature>
<dbReference type="PROSITE" id="PS50835">
    <property type="entry name" value="IG_LIKE"/>
    <property type="match status" value="2"/>
</dbReference>
<keyword evidence="3" id="KW-0732">Signal</keyword>
<dbReference type="SMART" id="SM00194">
    <property type="entry name" value="PTPc"/>
    <property type="match status" value="2"/>
</dbReference>
<feature type="region of interest" description="Disordered" evidence="8">
    <location>
        <begin position="895"/>
        <end position="921"/>
    </location>
</feature>
<feature type="domain" description="Tyrosine specific protein phosphatases" evidence="11">
    <location>
        <begin position="1171"/>
        <end position="1242"/>
    </location>
</feature>
<proteinExistence type="predicted"/>